<feature type="transmembrane region" description="Helical" evidence="6">
    <location>
        <begin position="54"/>
        <end position="74"/>
    </location>
</feature>
<feature type="transmembrane region" description="Helical" evidence="6">
    <location>
        <begin position="159"/>
        <end position="179"/>
    </location>
</feature>
<evidence type="ECO:0000313" key="8">
    <source>
        <dbReference type="Proteomes" id="UP000663499"/>
    </source>
</evidence>
<sequence>MKKKNTKNTIKSAKDLWIALRPLSLTLSLASTTMGILMARQDGFLFNGDTGLDLWKIVLITIAGMSVLGSANLINDFYEGSFKYHRPGEKTYRFSKYDRTAFDMLVFAFSMLCILLTAIIGLILMNWSTHNLIYIGLIGIAGAYAYTGEPFVYKRKGLGAVLSLILVGSLMVEGSYMVFSRQFSWSPILYTLPAGLMIPLMMFSNEIRDVERDKRLGIKTFTVIFGKKVGKLAYIGLLVAAYALTLTFVIRGKLPLLSLSVLLTLPLSVHAYRTVSQKTSGIRVTNWLHIAFNLLFIASLSFSG</sequence>
<dbReference type="InterPro" id="IPR026046">
    <property type="entry name" value="UBIAD1"/>
</dbReference>
<evidence type="ECO:0000313" key="7">
    <source>
        <dbReference type="EMBL" id="QSX09043.1"/>
    </source>
</evidence>
<feature type="transmembrane region" description="Helical" evidence="6">
    <location>
        <begin position="102"/>
        <end position="125"/>
    </location>
</feature>
<dbReference type="CDD" id="cd13962">
    <property type="entry name" value="PT_UbiA_UBIAD1"/>
    <property type="match status" value="1"/>
</dbReference>
<keyword evidence="2" id="KW-0808">Transferase</keyword>
<accession>A0A974XFV1</accession>
<evidence type="ECO:0000256" key="2">
    <source>
        <dbReference type="ARBA" id="ARBA00022679"/>
    </source>
</evidence>
<dbReference type="PANTHER" id="PTHR13929">
    <property type="entry name" value="1,4-DIHYDROXY-2-NAPHTHOATE OCTAPRENYLTRANSFERASE"/>
    <property type="match status" value="1"/>
</dbReference>
<proteinExistence type="predicted"/>
<name>A0A974XFV1_9FIRM</name>
<dbReference type="PANTHER" id="PTHR13929:SF0">
    <property type="entry name" value="UBIA PRENYLTRANSFERASE DOMAIN-CONTAINING PROTEIN 1"/>
    <property type="match status" value="1"/>
</dbReference>
<evidence type="ECO:0000256" key="4">
    <source>
        <dbReference type="ARBA" id="ARBA00022989"/>
    </source>
</evidence>
<dbReference type="GO" id="GO:0016020">
    <property type="term" value="C:membrane"/>
    <property type="evidence" value="ECO:0007669"/>
    <property type="project" value="UniProtKB-SubCell"/>
</dbReference>
<evidence type="ECO:0000256" key="1">
    <source>
        <dbReference type="ARBA" id="ARBA00004141"/>
    </source>
</evidence>
<feature type="transmembrane region" description="Helical" evidence="6">
    <location>
        <begin position="284"/>
        <end position="302"/>
    </location>
</feature>
<keyword evidence="3 6" id="KW-0812">Transmembrane</keyword>
<dbReference type="GO" id="GO:0042371">
    <property type="term" value="P:vitamin K biosynthetic process"/>
    <property type="evidence" value="ECO:0007669"/>
    <property type="project" value="TreeGrafter"/>
</dbReference>
<dbReference type="RefSeq" id="WP_207300384.1">
    <property type="nucleotide sequence ID" value="NZ_CP071444.1"/>
</dbReference>
<protein>
    <submittedName>
        <fullName evidence="7">Prenyltransferase</fullName>
    </submittedName>
</protein>
<feature type="transmembrane region" description="Helical" evidence="6">
    <location>
        <begin position="131"/>
        <end position="147"/>
    </location>
</feature>
<feature type="transmembrane region" description="Helical" evidence="6">
    <location>
        <begin position="185"/>
        <end position="205"/>
    </location>
</feature>
<dbReference type="AlphaFoldDB" id="A0A974XFV1"/>
<evidence type="ECO:0000256" key="3">
    <source>
        <dbReference type="ARBA" id="ARBA00022692"/>
    </source>
</evidence>
<dbReference type="KEGG" id="alka:J0B03_02955"/>
<dbReference type="EMBL" id="CP071444">
    <property type="protein sequence ID" value="QSX09043.1"/>
    <property type="molecule type" value="Genomic_DNA"/>
</dbReference>
<dbReference type="Pfam" id="PF01040">
    <property type="entry name" value="UbiA"/>
    <property type="match status" value="1"/>
</dbReference>
<gene>
    <name evidence="7" type="ORF">J0B03_02955</name>
</gene>
<dbReference type="PIRSF" id="PIRSF005355">
    <property type="entry name" value="UBIAD1"/>
    <property type="match status" value="1"/>
</dbReference>
<dbReference type="InterPro" id="IPR000537">
    <property type="entry name" value="UbiA_prenyltransferase"/>
</dbReference>
<evidence type="ECO:0000256" key="5">
    <source>
        <dbReference type="ARBA" id="ARBA00023136"/>
    </source>
</evidence>
<comment type="subcellular location">
    <subcellularLocation>
        <location evidence="1">Membrane</location>
        <topology evidence="1">Multi-pass membrane protein</topology>
    </subcellularLocation>
</comment>
<evidence type="ECO:0000256" key="6">
    <source>
        <dbReference type="SAM" id="Phobius"/>
    </source>
</evidence>
<feature type="transmembrane region" description="Helical" evidence="6">
    <location>
        <begin position="232"/>
        <end position="250"/>
    </location>
</feature>
<dbReference type="GO" id="GO:0004659">
    <property type="term" value="F:prenyltransferase activity"/>
    <property type="evidence" value="ECO:0007669"/>
    <property type="project" value="InterPro"/>
</dbReference>
<dbReference type="GO" id="GO:0009234">
    <property type="term" value="P:menaquinone biosynthetic process"/>
    <property type="evidence" value="ECO:0007669"/>
    <property type="project" value="TreeGrafter"/>
</dbReference>
<keyword evidence="4 6" id="KW-1133">Transmembrane helix</keyword>
<feature type="transmembrane region" description="Helical" evidence="6">
    <location>
        <begin position="256"/>
        <end position="272"/>
    </location>
</feature>
<dbReference type="Proteomes" id="UP000663499">
    <property type="component" value="Chromosome"/>
</dbReference>
<keyword evidence="5 6" id="KW-0472">Membrane</keyword>
<organism evidence="7 8">
    <name type="scientific">Alkalibacter rhizosphaerae</name>
    <dbReference type="NCBI Taxonomy" id="2815577"/>
    <lineage>
        <taxon>Bacteria</taxon>
        <taxon>Bacillati</taxon>
        <taxon>Bacillota</taxon>
        <taxon>Clostridia</taxon>
        <taxon>Eubacteriales</taxon>
        <taxon>Eubacteriaceae</taxon>
        <taxon>Alkalibacter</taxon>
    </lineage>
</organism>
<keyword evidence="8" id="KW-1185">Reference proteome</keyword>
<reference evidence="7" key="1">
    <citation type="submission" date="2021-03" db="EMBL/GenBank/DDBJ databases">
        <title>Alkalibacter marinus sp. nov., isolated from tidal flat sediment.</title>
        <authorList>
            <person name="Namirimu T."/>
            <person name="Yang J.-A."/>
            <person name="Yang S.-H."/>
            <person name="Kim Y.-J."/>
            <person name="Kwon K.K."/>
        </authorList>
    </citation>
    <scope>NUCLEOTIDE SEQUENCE</scope>
    <source>
        <strain evidence="7">ES005</strain>
    </source>
</reference>